<organism evidence="2 3">
    <name type="scientific">Fontibacter flavus</name>
    <dbReference type="NCBI Taxonomy" id="654838"/>
    <lineage>
        <taxon>Bacteria</taxon>
        <taxon>Pseudomonadati</taxon>
        <taxon>Bacteroidota</taxon>
        <taxon>Cytophagia</taxon>
        <taxon>Cytophagales</taxon>
        <taxon>Cyclobacteriaceae</taxon>
        <taxon>Fontibacter</taxon>
    </lineage>
</organism>
<dbReference type="InterPro" id="IPR029063">
    <property type="entry name" value="SAM-dependent_MTases_sf"/>
</dbReference>
<proteinExistence type="predicted"/>
<protein>
    <submittedName>
        <fullName evidence="2">FkbM family methyltransferase</fullName>
        <ecNumber evidence="2">2.1.1.-</ecNumber>
    </submittedName>
</protein>
<evidence type="ECO:0000259" key="1">
    <source>
        <dbReference type="Pfam" id="PF05050"/>
    </source>
</evidence>
<comment type="caution">
    <text evidence="2">The sequence shown here is derived from an EMBL/GenBank/DDBJ whole genome shotgun (WGS) entry which is preliminary data.</text>
</comment>
<dbReference type="Gene3D" id="3.40.50.150">
    <property type="entry name" value="Vaccinia Virus protein VP39"/>
    <property type="match status" value="1"/>
</dbReference>
<reference evidence="2 3" key="1">
    <citation type="submission" date="2024-09" db="EMBL/GenBank/DDBJ databases">
        <authorList>
            <person name="Sun Q."/>
            <person name="Mori K."/>
        </authorList>
    </citation>
    <scope>NUCLEOTIDE SEQUENCE [LARGE SCALE GENOMIC DNA]</scope>
    <source>
        <strain evidence="2 3">CCM 7650</strain>
    </source>
</reference>
<dbReference type="EMBL" id="JBHLWI010000009">
    <property type="protein sequence ID" value="MFC0261976.1"/>
    <property type="molecule type" value="Genomic_DNA"/>
</dbReference>
<gene>
    <name evidence="2" type="ORF">ACFFIP_04720</name>
</gene>
<dbReference type="GO" id="GO:0008168">
    <property type="term" value="F:methyltransferase activity"/>
    <property type="evidence" value="ECO:0007669"/>
    <property type="project" value="UniProtKB-KW"/>
</dbReference>
<dbReference type="RefSeq" id="WP_382386419.1">
    <property type="nucleotide sequence ID" value="NZ_JBHLWI010000009.1"/>
</dbReference>
<dbReference type="Proteomes" id="UP001589797">
    <property type="component" value="Unassembled WGS sequence"/>
</dbReference>
<accession>A0ABV6FQF9</accession>
<name>A0ABV6FQF9_9BACT</name>
<dbReference type="EC" id="2.1.1.-" evidence="2"/>
<keyword evidence="3" id="KW-1185">Reference proteome</keyword>
<dbReference type="PANTHER" id="PTHR34203:SF13">
    <property type="entry name" value="EXPRESSED PROTEIN"/>
    <property type="match status" value="1"/>
</dbReference>
<dbReference type="PANTHER" id="PTHR34203">
    <property type="entry name" value="METHYLTRANSFERASE, FKBM FAMILY PROTEIN"/>
    <property type="match status" value="1"/>
</dbReference>
<evidence type="ECO:0000313" key="3">
    <source>
        <dbReference type="Proteomes" id="UP001589797"/>
    </source>
</evidence>
<sequence length="280" mass="31661">MEKLAATFSRHLYIIPGGYFLVQFLKNLFHQKYTDPEWRIFSFRGISMKVDISKSMGSAIYWRGAHDWAPIFAMQKIIQKGYTVIDVGANQGEYSLWAARSVGKNGKVYAFEPLSTMYSRLLENIKLNPDLIKIITPVRMGLSNKADELDLYSSNLSNEGVNSLYAEEGSVFLEKISLNTLDDELAKLGNPMVDAIKIDVEGAELFALEGAKKTIEEYRPVLFIEINQEACRSAGYQAMDILSFLEEYGYSFEVIGLRGKTSRLNTKELPAFCNIIARKK</sequence>
<dbReference type="GO" id="GO:0032259">
    <property type="term" value="P:methylation"/>
    <property type="evidence" value="ECO:0007669"/>
    <property type="project" value="UniProtKB-KW"/>
</dbReference>
<keyword evidence="2" id="KW-0808">Transferase</keyword>
<dbReference type="NCBIfam" id="TIGR01444">
    <property type="entry name" value="fkbM_fam"/>
    <property type="match status" value="1"/>
</dbReference>
<dbReference type="InterPro" id="IPR006342">
    <property type="entry name" value="FkbM_mtfrase"/>
</dbReference>
<dbReference type="SUPFAM" id="SSF53335">
    <property type="entry name" value="S-adenosyl-L-methionine-dependent methyltransferases"/>
    <property type="match status" value="1"/>
</dbReference>
<feature type="domain" description="Methyltransferase FkbM" evidence="1">
    <location>
        <begin position="86"/>
        <end position="252"/>
    </location>
</feature>
<dbReference type="InterPro" id="IPR052514">
    <property type="entry name" value="SAM-dependent_MTase"/>
</dbReference>
<keyword evidence="2" id="KW-0489">Methyltransferase</keyword>
<evidence type="ECO:0000313" key="2">
    <source>
        <dbReference type="EMBL" id="MFC0261976.1"/>
    </source>
</evidence>
<dbReference type="Pfam" id="PF05050">
    <property type="entry name" value="Methyltransf_21"/>
    <property type="match status" value="1"/>
</dbReference>